<dbReference type="InterPro" id="IPR019405">
    <property type="entry name" value="Lactonase_7-beta_prop"/>
</dbReference>
<dbReference type="AlphaFoldDB" id="A0A6I2UCW9"/>
<dbReference type="GO" id="GO:0017057">
    <property type="term" value="F:6-phosphogluconolactonase activity"/>
    <property type="evidence" value="ECO:0007669"/>
    <property type="project" value="TreeGrafter"/>
</dbReference>
<sequence>MSKKETVFVGTYTQPILFGTGQILQGKGKGIYRYELDLDTGAIEQVGFTPDVVNPSYLVLSDDHKTLYAVNELKKFKDMECGSISAFSVDSATHMLTLLNQQPTGGTDPCHVVVSKNGTHVFVANFMSGSVCVYPVQSDGSLGEASQFIQHEGYSVNPKRQRGPHAHSTTFSPDGRFAFVPDLGIDKLVAYEPDYTTGKLAATDSFATLPGAGPRHCVFHPNGKFCYLTNELDCTIYAMRYNAADGTFEKLQSVPLMMDDSFTGENSGADIQITPDGHFLYGSNRGHNSLICYKADTETGLLCYVGMTDCHGGVPRNFAIDPTGRYVIVANQDTDNLVVFSIGIDGVLTYVTETFAPTPVCVRPYLLG</sequence>
<dbReference type="RefSeq" id="WP_055081423.1">
    <property type="nucleotide sequence ID" value="NZ_CAOJUJ010000029.1"/>
</dbReference>
<dbReference type="Gene3D" id="2.130.10.10">
    <property type="entry name" value="YVTN repeat-like/Quinoprotein amine dehydrogenase"/>
    <property type="match status" value="1"/>
</dbReference>
<protein>
    <submittedName>
        <fullName evidence="2">Lactonase family protein</fullName>
    </submittedName>
</protein>
<accession>A0A6I2UCW9</accession>
<dbReference type="Proteomes" id="UP000431913">
    <property type="component" value="Unassembled WGS sequence"/>
</dbReference>
<dbReference type="InterPro" id="IPR011048">
    <property type="entry name" value="Haem_d1_sf"/>
</dbReference>
<proteinExistence type="inferred from homology"/>
<organism evidence="2 3">
    <name type="scientific">Ruthenibacterium lactatiformans</name>
    <dbReference type="NCBI Taxonomy" id="1550024"/>
    <lineage>
        <taxon>Bacteria</taxon>
        <taxon>Bacillati</taxon>
        <taxon>Bacillota</taxon>
        <taxon>Clostridia</taxon>
        <taxon>Eubacteriales</taxon>
        <taxon>Oscillospiraceae</taxon>
        <taxon>Ruthenibacterium</taxon>
    </lineage>
</organism>
<dbReference type="SUPFAM" id="SSF51004">
    <property type="entry name" value="C-terminal (heme d1) domain of cytochrome cd1-nitrite reductase"/>
    <property type="match status" value="1"/>
</dbReference>
<dbReference type="Pfam" id="PF10282">
    <property type="entry name" value="Lactonase"/>
    <property type="match status" value="1"/>
</dbReference>
<evidence type="ECO:0000313" key="2">
    <source>
        <dbReference type="EMBL" id="MST93260.1"/>
    </source>
</evidence>
<evidence type="ECO:0000256" key="1">
    <source>
        <dbReference type="ARBA" id="ARBA00005564"/>
    </source>
</evidence>
<dbReference type="GO" id="GO:0005829">
    <property type="term" value="C:cytosol"/>
    <property type="evidence" value="ECO:0007669"/>
    <property type="project" value="TreeGrafter"/>
</dbReference>
<dbReference type="InterPro" id="IPR015943">
    <property type="entry name" value="WD40/YVTN_repeat-like_dom_sf"/>
</dbReference>
<comment type="caution">
    <text evidence="2">The sequence shown here is derived from an EMBL/GenBank/DDBJ whole genome shotgun (WGS) entry which is preliminary data.</text>
</comment>
<name>A0A6I2UCW9_9FIRM</name>
<comment type="similarity">
    <text evidence="1">Belongs to the cycloisomerase 2 family.</text>
</comment>
<gene>
    <name evidence="2" type="ORF">FYJ76_15205</name>
</gene>
<dbReference type="PANTHER" id="PTHR30344">
    <property type="entry name" value="6-PHOSPHOGLUCONOLACTONASE-RELATED"/>
    <property type="match status" value="1"/>
</dbReference>
<evidence type="ECO:0000313" key="3">
    <source>
        <dbReference type="Proteomes" id="UP000431913"/>
    </source>
</evidence>
<dbReference type="EMBL" id="VUNJ01000022">
    <property type="protein sequence ID" value="MST93260.1"/>
    <property type="molecule type" value="Genomic_DNA"/>
</dbReference>
<reference evidence="2 3" key="1">
    <citation type="submission" date="2019-08" db="EMBL/GenBank/DDBJ databases">
        <title>In-depth cultivation of the pig gut microbiome towards novel bacterial diversity and tailored functional studies.</title>
        <authorList>
            <person name="Wylensek D."/>
            <person name="Hitch T.C.A."/>
            <person name="Clavel T."/>
        </authorList>
    </citation>
    <scope>NUCLEOTIDE SEQUENCE [LARGE SCALE GENOMIC DNA]</scope>
    <source>
        <strain evidence="2 3">WCA3-601-WT-6J</strain>
    </source>
</reference>
<dbReference type="FunFam" id="2.130.10.10:FF:000306">
    <property type="entry name" value="3-carboxymuconate cyclase"/>
    <property type="match status" value="1"/>
</dbReference>
<dbReference type="PANTHER" id="PTHR30344:SF1">
    <property type="entry name" value="6-PHOSPHOGLUCONOLACTONASE"/>
    <property type="match status" value="1"/>
</dbReference>
<dbReference type="InterPro" id="IPR050282">
    <property type="entry name" value="Cycloisomerase_2"/>
</dbReference>